<name>A0A6A8M6P4_9FIRM</name>
<dbReference type="GO" id="GO:0005886">
    <property type="term" value="C:plasma membrane"/>
    <property type="evidence" value="ECO:0007669"/>
    <property type="project" value="UniProtKB-SubCell"/>
</dbReference>
<protein>
    <submittedName>
        <fullName evidence="8">Chromate transporter</fullName>
    </submittedName>
</protein>
<gene>
    <name evidence="8" type="ORF">FYJ66_03215</name>
</gene>
<feature type="transmembrane region" description="Helical" evidence="7">
    <location>
        <begin position="72"/>
        <end position="92"/>
    </location>
</feature>
<evidence type="ECO:0000256" key="1">
    <source>
        <dbReference type="ARBA" id="ARBA00004651"/>
    </source>
</evidence>
<evidence type="ECO:0000256" key="2">
    <source>
        <dbReference type="ARBA" id="ARBA00005262"/>
    </source>
</evidence>
<dbReference type="InterPro" id="IPR052518">
    <property type="entry name" value="CHR_Transporter"/>
</dbReference>
<feature type="transmembrane region" description="Helical" evidence="7">
    <location>
        <begin position="45"/>
        <end position="66"/>
    </location>
</feature>
<comment type="caution">
    <text evidence="8">The sequence shown here is derived from an EMBL/GenBank/DDBJ whole genome shotgun (WGS) entry which is preliminary data.</text>
</comment>
<evidence type="ECO:0000256" key="3">
    <source>
        <dbReference type="ARBA" id="ARBA00022475"/>
    </source>
</evidence>
<sequence>MWELFTIFFKLGIFTVGGGIAMIPVLQKRMVQELKWFTDDEMMDIIAICQGLPGVLAVNMATFVGYKKKKLAGAMVATFGVILPSFIVILLIAKSLTMFRENIYIQGALGGLKAAAAGLVLIAVWQVGRTAVSDVFSALCAISAFLLIAVFDINVVYVIILFLLIGVAKEFLFPGKPALDPEAINADEKESTKKDKE</sequence>
<keyword evidence="6 7" id="KW-0472">Membrane</keyword>
<keyword evidence="4 7" id="KW-0812">Transmembrane</keyword>
<evidence type="ECO:0000256" key="5">
    <source>
        <dbReference type="ARBA" id="ARBA00022989"/>
    </source>
</evidence>
<comment type="subcellular location">
    <subcellularLocation>
        <location evidence="1">Cell membrane</location>
        <topology evidence="1">Multi-pass membrane protein</topology>
    </subcellularLocation>
</comment>
<proteinExistence type="inferred from homology"/>
<dbReference type="InterPro" id="IPR003370">
    <property type="entry name" value="Chromate_transpt"/>
</dbReference>
<dbReference type="Pfam" id="PF02417">
    <property type="entry name" value="Chromate_transp"/>
    <property type="match status" value="1"/>
</dbReference>
<dbReference type="GO" id="GO:0015109">
    <property type="term" value="F:chromate transmembrane transporter activity"/>
    <property type="evidence" value="ECO:0007669"/>
    <property type="project" value="InterPro"/>
</dbReference>
<dbReference type="RefSeq" id="WP_154572068.1">
    <property type="nucleotide sequence ID" value="NZ_VUNB01000002.1"/>
</dbReference>
<feature type="transmembrane region" description="Helical" evidence="7">
    <location>
        <begin position="136"/>
        <end position="167"/>
    </location>
</feature>
<evidence type="ECO:0000313" key="8">
    <source>
        <dbReference type="EMBL" id="MST68601.1"/>
    </source>
</evidence>
<dbReference type="PANTHER" id="PTHR43663">
    <property type="entry name" value="CHROMATE TRANSPORT PROTEIN-RELATED"/>
    <property type="match status" value="1"/>
</dbReference>
<organism evidence="8">
    <name type="scientific">Baileyella intestinalis</name>
    <dbReference type="NCBI Taxonomy" id="2606709"/>
    <lineage>
        <taxon>Bacteria</taxon>
        <taxon>Bacillati</taxon>
        <taxon>Bacillota</taxon>
        <taxon>Clostridia</taxon>
        <taxon>Peptostreptococcales</taxon>
        <taxon>Anaerovoracaceae</taxon>
        <taxon>Baileyella</taxon>
    </lineage>
</organism>
<evidence type="ECO:0000256" key="7">
    <source>
        <dbReference type="SAM" id="Phobius"/>
    </source>
</evidence>
<dbReference type="EMBL" id="VUNB01000002">
    <property type="protein sequence ID" value="MST68601.1"/>
    <property type="molecule type" value="Genomic_DNA"/>
</dbReference>
<keyword evidence="5 7" id="KW-1133">Transmembrane helix</keyword>
<dbReference type="PANTHER" id="PTHR43663:SF1">
    <property type="entry name" value="CHROMATE TRANSPORTER"/>
    <property type="match status" value="1"/>
</dbReference>
<accession>A0A6A8M6P4</accession>
<reference evidence="8" key="1">
    <citation type="submission" date="2019-09" db="EMBL/GenBank/DDBJ databases">
        <title>In-depth cultivation of the pig gut microbiome towards novel bacterial diversity and tailored functional studies.</title>
        <authorList>
            <person name="Wylensek D."/>
            <person name="Hitch T.C.A."/>
            <person name="Clavel T."/>
        </authorList>
    </citation>
    <scope>NUCLEOTIDE SEQUENCE</scope>
    <source>
        <strain evidence="8">RF-744-FAT-WT-3</strain>
    </source>
</reference>
<dbReference type="AlphaFoldDB" id="A0A6A8M6P4"/>
<evidence type="ECO:0000256" key="4">
    <source>
        <dbReference type="ARBA" id="ARBA00022692"/>
    </source>
</evidence>
<feature type="transmembrane region" description="Helical" evidence="7">
    <location>
        <begin position="6"/>
        <end position="25"/>
    </location>
</feature>
<feature type="transmembrane region" description="Helical" evidence="7">
    <location>
        <begin position="104"/>
        <end position="124"/>
    </location>
</feature>
<comment type="similarity">
    <text evidence="2">Belongs to the chromate ion transporter (CHR) (TC 2.A.51) family.</text>
</comment>
<evidence type="ECO:0000256" key="6">
    <source>
        <dbReference type="ARBA" id="ARBA00023136"/>
    </source>
</evidence>
<keyword evidence="3" id="KW-1003">Cell membrane</keyword>